<comment type="pathway">
    <text evidence="2">Cell wall biogenesis; peptidoglycan biosynthesis.</text>
</comment>
<sequence>MLTALKRLVPNPIKNTYHFLQALFGALIFFFPSNRTKVIGITGTDGKTTIVNLVHHILSESGKNSSMISTIGAKIGDKTIDTGLHVTTPDPFIVQRLLRKIADAGSEFAVLEVTSHGLAQERVAFVRFFAGVITNIAHEHLDYHKSYKNYFLSKAKILNNVRYRILNADEPSYKQLKDLGGGQLVSFGIGKEADFKADNLRFRKKGVEFDIRYQDKKKKGKLTIKSSILGKFNVYNILAAFAVTKSLGIDEKKIKDAIEGFRGVEGRMQYIDEGQSFDVIVDFAHTPQALEEALKSLEPFKKGKIIIVFGSAGERDIGKREMMGKVASEHADISIITAEDPRGEDVSKIIDQIAAGAISAGGIPNRTFWKIGDRAEAINTAIQTLASSGDTVILFGKGHEKSMNIAGKEYPWSDEAIARNALRKRSKKP</sequence>
<dbReference type="InterPro" id="IPR013221">
    <property type="entry name" value="Mur_ligase_cen"/>
</dbReference>
<proteinExistence type="inferred from homology"/>
<keyword evidence="2" id="KW-0132">Cell division</keyword>
<dbReference type="GO" id="GO:0051301">
    <property type="term" value="P:cell division"/>
    <property type="evidence" value="ECO:0007669"/>
    <property type="project" value="UniProtKB-KW"/>
</dbReference>
<dbReference type="InterPro" id="IPR005761">
    <property type="entry name" value="UDP-N-AcMur-Glu-dNH2Pim_ligase"/>
</dbReference>
<protein>
    <recommendedName>
        <fullName evidence="7">UDP-N-acetylmuramyl-tripeptide synthetase</fullName>
    </recommendedName>
</protein>
<reference evidence="5 6" key="1">
    <citation type="journal article" date="2016" name="Nat. Commun.">
        <title>Thousands of microbial genomes shed light on interconnected biogeochemical processes in an aquifer system.</title>
        <authorList>
            <person name="Anantharaman K."/>
            <person name="Brown C.T."/>
            <person name="Hug L.A."/>
            <person name="Sharon I."/>
            <person name="Castelle C.J."/>
            <person name="Probst A.J."/>
            <person name="Thomas B.C."/>
            <person name="Singh A."/>
            <person name="Wilkins M.J."/>
            <person name="Karaoz U."/>
            <person name="Brodie E.L."/>
            <person name="Williams K.H."/>
            <person name="Hubbard S.S."/>
            <person name="Banfield J.F."/>
        </authorList>
    </citation>
    <scope>NUCLEOTIDE SEQUENCE [LARGE SCALE GENOMIC DNA]</scope>
</reference>
<keyword evidence="2" id="KW-0961">Cell wall biogenesis/degradation</keyword>
<keyword evidence="2" id="KW-0131">Cell cycle</keyword>
<evidence type="ECO:0000259" key="4">
    <source>
        <dbReference type="Pfam" id="PF08245"/>
    </source>
</evidence>
<evidence type="ECO:0000256" key="1">
    <source>
        <dbReference type="ARBA" id="ARBA00005898"/>
    </source>
</evidence>
<dbReference type="Pfam" id="PF08245">
    <property type="entry name" value="Mur_ligase_M"/>
    <property type="match status" value="1"/>
</dbReference>
<evidence type="ECO:0000259" key="3">
    <source>
        <dbReference type="Pfam" id="PF02875"/>
    </source>
</evidence>
<keyword evidence="2" id="KW-0573">Peptidoglycan synthesis</keyword>
<dbReference type="GO" id="GO:0005737">
    <property type="term" value="C:cytoplasm"/>
    <property type="evidence" value="ECO:0007669"/>
    <property type="project" value="UniProtKB-SubCell"/>
</dbReference>
<feature type="domain" description="Mur ligase C-terminal" evidence="3">
    <location>
        <begin position="266"/>
        <end position="398"/>
    </location>
</feature>
<dbReference type="SUPFAM" id="SSF53244">
    <property type="entry name" value="MurD-like peptide ligases, peptide-binding domain"/>
    <property type="match status" value="1"/>
</dbReference>
<keyword evidence="2" id="KW-0133">Cell shape</keyword>
<comment type="caution">
    <text evidence="5">The sequence shown here is derived from an EMBL/GenBank/DDBJ whole genome shotgun (WGS) entry which is preliminary data.</text>
</comment>
<accession>A0A1G1WFM8</accession>
<evidence type="ECO:0008006" key="7">
    <source>
        <dbReference type="Google" id="ProtNLM"/>
    </source>
</evidence>
<dbReference type="Gene3D" id="3.90.190.20">
    <property type="entry name" value="Mur ligase, C-terminal domain"/>
    <property type="match status" value="1"/>
</dbReference>
<dbReference type="NCBIfam" id="NF001126">
    <property type="entry name" value="PRK00139.1-4"/>
    <property type="match status" value="1"/>
</dbReference>
<comment type="subcellular location">
    <subcellularLocation>
        <location evidence="2">Cytoplasm</location>
    </subcellularLocation>
</comment>
<dbReference type="PANTHER" id="PTHR23135">
    <property type="entry name" value="MUR LIGASE FAMILY MEMBER"/>
    <property type="match status" value="1"/>
</dbReference>
<dbReference type="GO" id="GO:0005524">
    <property type="term" value="F:ATP binding"/>
    <property type="evidence" value="ECO:0007669"/>
    <property type="project" value="InterPro"/>
</dbReference>
<gene>
    <name evidence="5" type="ORF">A2Z42_02830</name>
</gene>
<dbReference type="GO" id="GO:0008360">
    <property type="term" value="P:regulation of cell shape"/>
    <property type="evidence" value="ECO:0007669"/>
    <property type="project" value="UniProtKB-KW"/>
</dbReference>
<dbReference type="UniPathway" id="UPA00219"/>
<evidence type="ECO:0000256" key="2">
    <source>
        <dbReference type="RuleBase" id="RU004135"/>
    </source>
</evidence>
<dbReference type="GO" id="GO:0009252">
    <property type="term" value="P:peptidoglycan biosynthetic process"/>
    <property type="evidence" value="ECO:0007669"/>
    <property type="project" value="UniProtKB-UniPathway"/>
</dbReference>
<dbReference type="Pfam" id="PF02875">
    <property type="entry name" value="Mur_ligase_C"/>
    <property type="match status" value="1"/>
</dbReference>
<feature type="domain" description="Mur ligase central" evidence="4">
    <location>
        <begin position="41"/>
        <end position="243"/>
    </location>
</feature>
<dbReference type="PANTHER" id="PTHR23135:SF4">
    <property type="entry name" value="UDP-N-ACETYLMURAMOYL-L-ALANYL-D-GLUTAMATE--2,6-DIAMINOPIMELATE LIGASE MURE HOMOLOG, CHLOROPLASTIC"/>
    <property type="match status" value="1"/>
</dbReference>
<dbReference type="SUPFAM" id="SSF53623">
    <property type="entry name" value="MurD-like peptide ligases, catalytic domain"/>
    <property type="match status" value="1"/>
</dbReference>
<name>A0A1G1WFM8_9BACT</name>
<evidence type="ECO:0000313" key="6">
    <source>
        <dbReference type="Proteomes" id="UP000176645"/>
    </source>
</evidence>
<dbReference type="Gene3D" id="3.40.1190.10">
    <property type="entry name" value="Mur-like, catalytic domain"/>
    <property type="match status" value="1"/>
</dbReference>
<organism evidence="5 6">
    <name type="scientific">Candidatus Woykebacteria bacterium RBG_19FT_COMBO_43_10</name>
    <dbReference type="NCBI Taxonomy" id="1802598"/>
    <lineage>
        <taxon>Bacteria</taxon>
        <taxon>Candidatus Woykeibacteriota</taxon>
    </lineage>
</organism>
<dbReference type="AlphaFoldDB" id="A0A1G1WFM8"/>
<dbReference type="EMBL" id="MHCU01000068">
    <property type="protein sequence ID" value="OGY26506.1"/>
    <property type="molecule type" value="Genomic_DNA"/>
</dbReference>
<dbReference type="Proteomes" id="UP000176645">
    <property type="component" value="Unassembled WGS sequence"/>
</dbReference>
<dbReference type="InterPro" id="IPR004101">
    <property type="entry name" value="Mur_ligase_C"/>
</dbReference>
<dbReference type="NCBIfam" id="TIGR01085">
    <property type="entry name" value="murE"/>
    <property type="match status" value="1"/>
</dbReference>
<dbReference type="GO" id="GO:0016881">
    <property type="term" value="F:acid-amino acid ligase activity"/>
    <property type="evidence" value="ECO:0007669"/>
    <property type="project" value="InterPro"/>
</dbReference>
<dbReference type="GO" id="GO:0071555">
    <property type="term" value="P:cell wall organization"/>
    <property type="evidence" value="ECO:0007669"/>
    <property type="project" value="UniProtKB-KW"/>
</dbReference>
<evidence type="ECO:0000313" key="5">
    <source>
        <dbReference type="EMBL" id="OGY26506.1"/>
    </source>
</evidence>
<dbReference type="InterPro" id="IPR036565">
    <property type="entry name" value="Mur-like_cat_sf"/>
</dbReference>
<dbReference type="InterPro" id="IPR036615">
    <property type="entry name" value="Mur_ligase_C_dom_sf"/>
</dbReference>
<comment type="similarity">
    <text evidence="1">Belongs to the MurCDEF family. MurE subfamily.</text>
</comment>